<dbReference type="OrthoDB" id="2153055at2759"/>
<feature type="region of interest" description="Disordered" evidence="1">
    <location>
        <begin position="427"/>
        <end position="627"/>
    </location>
</feature>
<feature type="compositionally biased region" description="Polar residues" evidence="1">
    <location>
        <begin position="979"/>
        <end position="993"/>
    </location>
</feature>
<feature type="compositionally biased region" description="Polar residues" evidence="1">
    <location>
        <begin position="597"/>
        <end position="627"/>
    </location>
</feature>
<dbReference type="STRING" id="1754192.A0A1Y1XQJ5"/>
<feature type="compositionally biased region" description="Polar residues" evidence="1">
    <location>
        <begin position="84"/>
        <end position="96"/>
    </location>
</feature>
<feature type="compositionally biased region" description="Low complexity" evidence="1">
    <location>
        <begin position="212"/>
        <end position="226"/>
    </location>
</feature>
<dbReference type="Proteomes" id="UP000193944">
    <property type="component" value="Unassembled WGS sequence"/>
</dbReference>
<organism evidence="2 3">
    <name type="scientific">Anaeromyces robustus</name>
    <dbReference type="NCBI Taxonomy" id="1754192"/>
    <lineage>
        <taxon>Eukaryota</taxon>
        <taxon>Fungi</taxon>
        <taxon>Fungi incertae sedis</taxon>
        <taxon>Chytridiomycota</taxon>
        <taxon>Chytridiomycota incertae sedis</taxon>
        <taxon>Neocallimastigomycetes</taxon>
        <taxon>Neocallimastigales</taxon>
        <taxon>Neocallimastigaceae</taxon>
        <taxon>Anaeromyces</taxon>
    </lineage>
</organism>
<gene>
    <name evidence="2" type="ORF">BCR32DRAFT_324188</name>
</gene>
<feature type="compositionally biased region" description="Basic and acidic residues" evidence="1">
    <location>
        <begin position="828"/>
        <end position="837"/>
    </location>
</feature>
<accession>A0A1Y1XQJ5</accession>
<reference evidence="2 3" key="2">
    <citation type="submission" date="2016-08" db="EMBL/GenBank/DDBJ databases">
        <title>Pervasive Adenine N6-methylation of Active Genes in Fungi.</title>
        <authorList>
            <consortium name="DOE Joint Genome Institute"/>
            <person name="Mondo S.J."/>
            <person name="Dannebaum R.O."/>
            <person name="Kuo R.C."/>
            <person name="Labutti K."/>
            <person name="Haridas S."/>
            <person name="Kuo A."/>
            <person name="Salamov A."/>
            <person name="Ahrendt S.R."/>
            <person name="Lipzen A."/>
            <person name="Sullivan W."/>
            <person name="Andreopoulos W.B."/>
            <person name="Clum A."/>
            <person name="Lindquist E."/>
            <person name="Daum C."/>
            <person name="Ramamoorthy G.K."/>
            <person name="Gryganskyi A."/>
            <person name="Culley D."/>
            <person name="Magnuson J.K."/>
            <person name="James T.Y."/>
            <person name="O'Malley M.A."/>
            <person name="Stajich J.E."/>
            <person name="Spatafora J.W."/>
            <person name="Visel A."/>
            <person name="Grigoriev I.V."/>
        </authorList>
    </citation>
    <scope>NUCLEOTIDE SEQUENCE [LARGE SCALE GENOMIC DNA]</scope>
    <source>
        <strain evidence="2 3">S4</strain>
    </source>
</reference>
<evidence type="ECO:0000256" key="1">
    <source>
        <dbReference type="SAM" id="MobiDB-lite"/>
    </source>
</evidence>
<comment type="caution">
    <text evidence="2">The sequence shown here is derived from an EMBL/GenBank/DDBJ whole genome shotgun (WGS) entry which is preliminary data.</text>
</comment>
<proteinExistence type="predicted"/>
<feature type="compositionally biased region" description="Basic residues" evidence="1">
    <location>
        <begin position="464"/>
        <end position="473"/>
    </location>
</feature>
<reference evidence="2 3" key="1">
    <citation type="submission" date="2016-08" db="EMBL/GenBank/DDBJ databases">
        <title>A Parts List for Fungal Cellulosomes Revealed by Comparative Genomics.</title>
        <authorList>
            <consortium name="DOE Joint Genome Institute"/>
            <person name="Haitjema C.H."/>
            <person name="Gilmore S.P."/>
            <person name="Henske J.K."/>
            <person name="Solomon K.V."/>
            <person name="De Groot R."/>
            <person name="Kuo A."/>
            <person name="Mondo S.J."/>
            <person name="Salamov A.A."/>
            <person name="Labutti K."/>
            <person name="Zhao Z."/>
            <person name="Chiniquy J."/>
            <person name="Barry K."/>
            <person name="Brewer H.M."/>
            <person name="Purvine S.O."/>
            <person name="Wright A.T."/>
            <person name="Boxma B."/>
            <person name="Van Alen T."/>
            <person name="Hackstein J.H."/>
            <person name="Baker S.E."/>
            <person name="Grigoriev I.V."/>
            <person name="O'Malley M.A."/>
        </authorList>
    </citation>
    <scope>NUCLEOTIDE SEQUENCE [LARGE SCALE GENOMIC DNA]</scope>
    <source>
        <strain evidence="2 3">S4</strain>
    </source>
</reference>
<feature type="compositionally biased region" description="Basic and acidic residues" evidence="1">
    <location>
        <begin position="427"/>
        <end position="463"/>
    </location>
</feature>
<sequence>MLGKDFQEKSKQKYPKRISSKVPVNITIHTRNNSIENSHEYSFAKPISMKSFSNKIDNTYSSSYHSYFALGQTPSNASSSSSNTTQRSYPNYNNNDDTYRVRKDINKDKDDDIMDESVTLSILNSKDYAKKLIRASRDSFEFDYEKDYKKKEDNEYNNNNNSKNTTDDNIFNNNKYIVSELVFSPEESPIVIPGKPSNNKVDMSRSVLFKHSNSSSESLSSTGSKSGPKKRVSLKKARNSINLTRKRSSSIGNMTRNRSNSASVGSRKMSTSNQELEDFPFYKNNNNKSNSLDDHSKNRSLSLPRRIEIRDVRNNSNNGSNNKVEKRNRSNTLPRSMILSPVKDEKFSYTLPKKEFYSVQDLPIPRVVGYDIRNNFDPIDYDNDKDKDKDDFIYNQDLISPTVSEYVEYRTLLKSNNLDLNALDEREERRYRSLSRKSERNERGDKGESRYRSLSRSRDENKRSSRSRSRSRQRGREHNSSPSNNVDGESRYRSLSRTKNESKDDREREYERKDSNRDRSNYEHRRSESKDKIYYERRKSESRGRDRGDRGDRGDRDHSRGRERSRGRGREHDHEKRRSSSRHKKSNSCCHKRNKSLSESPLPKNSQIIINNNRGSPLSKATNTSHNGSPLAINTNVINNKFSTSYIQNDYNNNNNSMNKSYIDEKNTSNNKYMDKSVQKISSTFNNSNSFINKPFGSIDNDDSINRINNSKINDSRSKRQSTTVGESKNTEILNEIHDLKKFSQDFSGLKILEDILNKPLEEDIDFTRSNRRIYQNSNPTYPKFSTISRLPSHNRNGSYDYKRRNSDTNYPFDFQKGHNRVNSDQSRNMRNEDNNKNSRKNIFNFFSNHKKSRSSSSINFDNDNSKMKVSDFDKMIKGNDTIKIKLQPSNKICTTPYLKSSPEDSFVNDDVFADINNKDYEASFKSFLNDKKKNNKKSGYNQPISNIKDYTPLFRINMTNNNMGKQKYNDDFMEQYGGYNSKNESNPFNQFNGFDHENDNRKSSKGYNKYG</sequence>
<feature type="region of interest" description="Disordered" evidence="1">
    <location>
        <begin position="73"/>
        <end position="99"/>
    </location>
</feature>
<evidence type="ECO:0000313" key="2">
    <source>
        <dbReference type="EMBL" id="ORX88003.1"/>
    </source>
</evidence>
<dbReference type="EMBL" id="MCFG01000003">
    <property type="protein sequence ID" value="ORX88003.1"/>
    <property type="molecule type" value="Genomic_DNA"/>
</dbReference>
<feature type="compositionally biased region" description="Basic residues" evidence="1">
    <location>
        <begin position="579"/>
        <end position="595"/>
    </location>
</feature>
<feature type="compositionally biased region" description="Polar residues" evidence="1">
    <location>
        <begin position="249"/>
        <end position="274"/>
    </location>
</feature>
<name>A0A1Y1XQJ5_9FUNG</name>
<dbReference type="AlphaFoldDB" id="A0A1Y1XQJ5"/>
<protein>
    <submittedName>
        <fullName evidence="2">Uncharacterized protein</fullName>
    </submittedName>
</protein>
<feature type="compositionally biased region" description="Basic residues" evidence="1">
    <location>
        <begin position="227"/>
        <end position="248"/>
    </location>
</feature>
<feature type="region of interest" description="Disordered" evidence="1">
    <location>
        <begin position="976"/>
        <end position="1012"/>
    </location>
</feature>
<feature type="compositionally biased region" description="Basic and acidic residues" evidence="1">
    <location>
        <begin position="488"/>
        <end position="578"/>
    </location>
</feature>
<feature type="non-terminal residue" evidence="2">
    <location>
        <position position="1012"/>
    </location>
</feature>
<feature type="region of interest" description="Disordered" evidence="1">
    <location>
        <begin position="211"/>
        <end position="334"/>
    </location>
</feature>
<keyword evidence="3" id="KW-1185">Reference proteome</keyword>
<feature type="region of interest" description="Disordered" evidence="1">
    <location>
        <begin position="792"/>
        <end position="841"/>
    </location>
</feature>
<evidence type="ECO:0000313" key="3">
    <source>
        <dbReference type="Proteomes" id="UP000193944"/>
    </source>
</evidence>